<dbReference type="Pfam" id="PF12716">
    <property type="entry name" value="Apq12"/>
    <property type="match status" value="1"/>
</dbReference>
<organism evidence="2 3">
    <name type="scientific">Emydomyces testavorans</name>
    <dbReference type="NCBI Taxonomy" id="2070801"/>
    <lineage>
        <taxon>Eukaryota</taxon>
        <taxon>Fungi</taxon>
        <taxon>Dikarya</taxon>
        <taxon>Ascomycota</taxon>
        <taxon>Pezizomycotina</taxon>
        <taxon>Eurotiomycetes</taxon>
        <taxon>Eurotiomycetidae</taxon>
        <taxon>Onygenales</taxon>
        <taxon>Nannizziopsiaceae</taxon>
        <taxon>Emydomyces</taxon>
    </lineage>
</organism>
<protein>
    <recommendedName>
        <fullName evidence="4">Nuclear pore assembly and biogenesis-domain-containing protein</fullName>
    </recommendedName>
</protein>
<dbReference type="EMBL" id="CP120631">
    <property type="protein sequence ID" value="WEW61648.1"/>
    <property type="molecule type" value="Genomic_DNA"/>
</dbReference>
<accession>A0AAF0ILE5</accession>
<evidence type="ECO:0008006" key="4">
    <source>
        <dbReference type="Google" id="ProtNLM"/>
    </source>
</evidence>
<evidence type="ECO:0000256" key="1">
    <source>
        <dbReference type="SAM" id="Phobius"/>
    </source>
</evidence>
<sequence>MEVIEEYIVPILRHSLSPSTYLQLTSYAVAANDYFHNLRLTYAEPYIINPIRALINSPPDLYSILILTFMLLISLEILKYARRVIKFWIVLVFRLLFWGAIIGGGWYVYNVGWGKASRDAAWILGLMEGFIRQLLAESGSAGRGGNEYKYKASSWGRRQR</sequence>
<evidence type="ECO:0000313" key="3">
    <source>
        <dbReference type="Proteomes" id="UP001219355"/>
    </source>
</evidence>
<dbReference type="AlphaFoldDB" id="A0AAF0ILE5"/>
<keyword evidence="3" id="KW-1185">Reference proteome</keyword>
<keyword evidence="1" id="KW-1133">Transmembrane helix</keyword>
<keyword evidence="1" id="KW-0812">Transmembrane</keyword>
<name>A0AAF0ILE5_9EURO</name>
<reference evidence="2" key="1">
    <citation type="submission" date="2023-03" db="EMBL/GenBank/DDBJ databases">
        <title>Emydomyces testavorans Genome Sequence.</title>
        <authorList>
            <person name="Hoyer L."/>
        </authorList>
    </citation>
    <scope>NUCLEOTIDE SEQUENCE</scope>
    <source>
        <strain evidence="2">16-2883</strain>
    </source>
</reference>
<feature type="transmembrane region" description="Helical" evidence="1">
    <location>
        <begin position="87"/>
        <end position="109"/>
    </location>
</feature>
<proteinExistence type="predicted"/>
<evidence type="ECO:0000313" key="2">
    <source>
        <dbReference type="EMBL" id="WEW61648.1"/>
    </source>
</evidence>
<gene>
    <name evidence="2" type="ORF">PRK78_007139</name>
</gene>
<feature type="transmembrane region" description="Helical" evidence="1">
    <location>
        <begin position="61"/>
        <end position="80"/>
    </location>
</feature>
<keyword evidence="1" id="KW-0472">Membrane</keyword>
<dbReference type="Proteomes" id="UP001219355">
    <property type="component" value="Chromosome 5"/>
</dbReference>
<dbReference type="InterPro" id="IPR024316">
    <property type="entry name" value="APQ12"/>
</dbReference>